<organism evidence="5 6">
    <name type="scientific">Kytococcus aerolatus</name>
    <dbReference type="NCBI Taxonomy" id="592308"/>
    <lineage>
        <taxon>Bacteria</taxon>
        <taxon>Bacillati</taxon>
        <taxon>Actinomycetota</taxon>
        <taxon>Actinomycetes</taxon>
        <taxon>Micrococcales</taxon>
        <taxon>Kytococcaceae</taxon>
        <taxon>Kytococcus</taxon>
    </lineage>
</organism>
<dbReference type="PROSITE" id="PS50949">
    <property type="entry name" value="HTH_GNTR"/>
    <property type="match status" value="1"/>
</dbReference>
<dbReference type="GO" id="GO:0003677">
    <property type="term" value="F:DNA binding"/>
    <property type="evidence" value="ECO:0007669"/>
    <property type="project" value="UniProtKB-KW"/>
</dbReference>
<reference evidence="5 6" key="1">
    <citation type="submission" date="2017-06" db="EMBL/GenBank/DDBJ databases">
        <authorList>
            <person name="Kim H.J."/>
            <person name="Triplett B.A."/>
        </authorList>
    </citation>
    <scope>NUCLEOTIDE SEQUENCE [LARGE SCALE GENOMIC DNA]</scope>
    <source>
        <strain evidence="5 6">DSM 22179</strain>
    </source>
</reference>
<dbReference type="InterPro" id="IPR000524">
    <property type="entry name" value="Tscrpt_reg_HTH_GntR"/>
</dbReference>
<dbReference type="EMBL" id="FYEZ01000003">
    <property type="protein sequence ID" value="SNC73561.1"/>
    <property type="molecule type" value="Genomic_DNA"/>
</dbReference>
<dbReference type="InterPro" id="IPR008920">
    <property type="entry name" value="TF_FadR/GntR_C"/>
</dbReference>
<keyword evidence="6" id="KW-1185">Reference proteome</keyword>
<dbReference type="SUPFAM" id="SSF46785">
    <property type="entry name" value="Winged helix' DNA-binding domain"/>
    <property type="match status" value="1"/>
</dbReference>
<dbReference type="InterPro" id="IPR036388">
    <property type="entry name" value="WH-like_DNA-bd_sf"/>
</dbReference>
<dbReference type="InterPro" id="IPR036390">
    <property type="entry name" value="WH_DNA-bd_sf"/>
</dbReference>
<dbReference type="Proteomes" id="UP000198122">
    <property type="component" value="Unassembled WGS sequence"/>
</dbReference>
<dbReference type="PANTHER" id="PTHR43537">
    <property type="entry name" value="TRANSCRIPTIONAL REGULATOR, GNTR FAMILY"/>
    <property type="match status" value="1"/>
</dbReference>
<evidence type="ECO:0000313" key="6">
    <source>
        <dbReference type="Proteomes" id="UP000198122"/>
    </source>
</evidence>
<keyword evidence="2" id="KW-0238">DNA-binding</keyword>
<dbReference type="PANTHER" id="PTHR43537:SF5">
    <property type="entry name" value="UXU OPERON TRANSCRIPTIONAL REGULATOR"/>
    <property type="match status" value="1"/>
</dbReference>
<dbReference type="SMART" id="SM00895">
    <property type="entry name" value="FCD"/>
    <property type="match status" value="1"/>
</dbReference>
<dbReference type="Gene3D" id="1.10.10.10">
    <property type="entry name" value="Winged helix-like DNA-binding domain superfamily/Winged helix DNA-binding domain"/>
    <property type="match status" value="1"/>
</dbReference>
<dbReference type="CDD" id="cd07377">
    <property type="entry name" value="WHTH_GntR"/>
    <property type="match status" value="1"/>
</dbReference>
<dbReference type="PRINTS" id="PR00035">
    <property type="entry name" value="HTHGNTR"/>
</dbReference>
<dbReference type="SMART" id="SM00345">
    <property type="entry name" value="HTH_GNTR"/>
    <property type="match status" value="1"/>
</dbReference>
<evidence type="ECO:0000313" key="5">
    <source>
        <dbReference type="EMBL" id="SNC73561.1"/>
    </source>
</evidence>
<proteinExistence type="predicted"/>
<accession>A0A212U647</accession>
<name>A0A212U647_9MICO</name>
<dbReference type="InterPro" id="IPR011711">
    <property type="entry name" value="GntR_C"/>
</dbReference>
<dbReference type="GO" id="GO:0003700">
    <property type="term" value="F:DNA-binding transcription factor activity"/>
    <property type="evidence" value="ECO:0007669"/>
    <property type="project" value="InterPro"/>
</dbReference>
<dbReference type="Gene3D" id="1.20.120.530">
    <property type="entry name" value="GntR ligand-binding domain-like"/>
    <property type="match status" value="1"/>
</dbReference>
<evidence type="ECO:0000256" key="1">
    <source>
        <dbReference type="ARBA" id="ARBA00023015"/>
    </source>
</evidence>
<sequence length="242" mass="26537">MGHRRGAPPARQPPLRAYEEVLEWIEGQILGGDLPTGARLPAERDLASQIGVSRAAVREAIRTLQAQGIVRSAVGAGDTGGTTITAVDGGALSRMLRLHVALGHFPLPHVIEVRITLEQLSARLACERREDSHLEELNALVRAMESSQDDRERFNDLDTRFHVALAAAAGNRLATGTTAALRESMRLPILERFRRTDTWPALVPQLVEDHRAILQAVRTQDAERAASLVAEHIRSAWRVLDG</sequence>
<dbReference type="SUPFAM" id="SSF48008">
    <property type="entry name" value="GntR ligand-binding domain-like"/>
    <property type="match status" value="1"/>
</dbReference>
<feature type="domain" description="HTH gntR-type" evidence="4">
    <location>
        <begin position="15"/>
        <end position="87"/>
    </location>
</feature>
<dbReference type="Pfam" id="PF07729">
    <property type="entry name" value="FCD"/>
    <property type="match status" value="1"/>
</dbReference>
<protein>
    <submittedName>
        <fullName evidence="5">Transcriptional regulator, GntR family</fullName>
    </submittedName>
</protein>
<dbReference type="AlphaFoldDB" id="A0A212U647"/>
<evidence type="ECO:0000256" key="2">
    <source>
        <dbReference type="ARBA" id="ARBA00023125"/>
    </source>
</evidence>
<keyword evidence="3" id="KW-0804">Transcription</keyword>
<evidence type="ECO:0000259" key="4">
    <source>
        <dbReference type="PROSITE" id="PS50949"/>
    </source>
</evidence>
<evidence type="ECO:0000256" key="3">
    <source>
        <dbReference type="ARBA" id="ARBA00023163"/>
    </source>
</evidence>
<dbReference type="Pfam" id="PF00392">
    <property type="entry name" value="GntR"/>
    <property type="match status" value="1"/>
</dbReference>
<keyword evidence="1" id="KW-0805">Transcription regulation</keyword>
<dbReference type="OrthoDB" id="3523737at2"/>
<gene>
    <name evidence="5" type="ORF">SAMN05445756_2027</name>
</gene>